<proteinExistence type="predicted"/>
<evidence type="ECO:0000313" key="1">
    <source>
        <dbReference type="EMBL" id="SHM54162.1"/>
    </source>
</evidence>
<dbReference type="Proteomes" id="UP000184012">
    <property type="component" value="Unassembled WGS sequence"/>
</dbReference>
<dbReference type="EMBL" id="FRBP01000020">
    <property type="protein sequence ID" value="SHM54162.1"/>
    <property type="molecule type" value="Genomic_DNA"/>
</dbReference>
<gene>
    <name evidence="1" type="ORF">SAMN04515649_12018</name>
</gene>
<evidence type="ECO:0000313" key="2">
    <source>
        <dbReference type="Proteomes" id="UP000184012"/>
    </source>
</evidence>
<dbReference type="AlphaFoldDB" id="A0AB74F5T6"/>
<protein>
    <submittedName>
        <fullName evidence="1">Uncharacterized protein</fullName>
    </submittedName>
</protein>
<accession>A0AB74F5T6</accession>
<sequence>MGEKQEVKYWERNPTLHGLYGLSDNNSTKLEGESFSDAYLEELHSYLVDAGIIEDLGKSRRWDSIMDILASYGSCCEYMGFEIGFKTAMKLFKECGMGGE</sequence>
<dbReference type="RefSeq" id="WP_073383619.1">
    <property type="nucleotide sequence ID" value="NZ_CAUFHM010000003.1"/>
</dbReference>
<organism evidence="1 2">
    <name type="scientific">Eubacterium callanderi</name>
    <dbReference type="NCBI Taxonomy" id="53442"/>
    <lineage>
        <taxon>Bacteria</taxon>
        <taxon>Bacillati</taxon>
        <taxon>Bacillota</taxon>
        <taxon>Clostridia</taxon>
        <taxon>Eubacteriales</taxon>
        <taxon>Eubacteriaceae</taxon>
        <taxon>Eubacterium</taxon>
    </lineage>
</organism>
<name>A0AB74F5T6_9FIRM</name>
<reference evidence="1 2" key="1">
    <citation type="submission" date="2016-11" db="EMBL/GenBank/DDBJ databases">
        <authorList>
            <person name="Varghese N."/>
            <person name="Submissions S."/>
        </authorList>
    </citation>
    <scope>NUCLEOTIDE SEQUENCE [LARGE SCALE GENOMIC DNA]</scope>
    <source>
        <strain evidence="1 2">FD</strain>
    </source>
</reference>
<comment type="caution">
    <text evidence="1">The sequence shown here is derived from an EMBL/GenBank/DDBJ whole genome shotgun (WGS) entry which is preliminary data.</text>
</comment>